<dbReference type="Proteomes" id="UP001176941">
    <property type="component" value="Chromosome 3"/>
</dbReference>
<reference evidence="1" key="1">
    <citation type="submission" date="2023-04" db="EMBL/GenBank/DDBJ databases">
        <authorList>
            <consortium name="ELIXIR-Norway"/>
        </authorList>
    </citation>
    <scope>NUCLEOTIDE SEQUENCE [LARGE SCALE GENOMIC DNA]</scope>
</reference>
<evidence type="ECO:0000313" key="2">
    <source>
        <dbReference type="Proteomes" id="UP001176941"/>
    </source>
</evidence>
<gene>
    <name evidence="1" type="ORF">MRATA1EN1_LOCUS19751</name>
</gene>
<sequence length="156" mass="15986">MEGSSLAGSASPRGVASTCLPLPAGSGPSGGGLGPSPCARCEPRPARACALRGALSAMLLLCSSLPRGSSGQALGPGLPVCTLRSPAGKSREIYPLPNEPVGFSSATREAITPPQEECDVRPLRRERGAAQRYRAWTGEPFAAEEIHRPLVGSLGI</sequence>
<dbReference type="EMBL" id="OX459939">
    <property type="protein sequence ID" value="CAI9170789.1"/>
    <property type="molecule type" value="Genomic_DNA"/>
</dbReference>
<name>A0ABN8ZFZ3_RANTA</name>
<organism evidence="1 2">
    <name type="scientific">Rangifer tarandus platyrhynchus</name>
    <name type="common">Svalbard reindeer</name>
    <dbReference type="NCBI Taxonomy" id="3082113"/>
    <lineage>
        <taxon>Eukaryota</taxon>
        <taxon>Metazoa</taxon>
        <taxon>Chordata</taxon>
        <taxon>Craniata</taxon>
        <taxon>Vertebrata</taxon>
        <taxon>Euteleostomi</taxon>
        <taxon>Mammalia</taxon>
        <taxon>Eutheria</taxon>
        <taxon>Laurasiatheria</taxon>
        <taxon>Artiodactyla</taxon>
        <taxon>Ruminantia</taxon>
        <taxon>Pecora</taxon>
        <taxon>Cervidae</taxon>
        <taxon>Odocoileinae</taxon>
        <taxon>Rangifer</taxon>
    </lineage>
</organism>
<proteinExistence type="predicted"/>
<keyword evidence="2" id="KW-1185">Reference proteome</keyword>
<evidence type="ECO:0000313" key="1">
    <source>
        <dbReference type="EMBL" id="CAI9170789.1"/>
    </source>
</evidence>
<protein>
    <submittedName>
        <fullName evidence="1">Uncharacterized protein</fullName>
    </submittedName>
</protein>
<accession>A0ABN8ZFZ3</accession>